<comment type="cofactor">
    <cofactor evidence="1">
        <name>Mg(2+)</name>
        <dbReference type="ChEBI" id="CHEBI:18420"/>
    </cofactor>
</comment>
<reference evidence="9 10" key="1">
    <citation type="submission" date="2016-10" db="EMBL/GenBank/DDBJ databases">
        <authorList>
            <person name="Varghese N."/>
        </authorList>
    </citation>
    <scope>NUCLEOTIDE SEQUENCE [LARGE SCALE GENOMIC DNA]</scope>
    <source>
        <strain evidence="9 10">KB11</strain>
    </source>
</reference>
<keyword evidence="5" id="KW-0460">Magnesium</keyword>
<evidence type="ECO:0000259" key="8">
    <source>
        <dbReference type="Pfam" id="PF07685"/>
    </source>
</evidence>
<evidence type="ECO:0000313" key="10">
    <source>
        <dbReference type="Proteomes" id="UP000232133"/>
    </source>
</evidence>
<dbReference type="PROSITE" id="PS51273">
    <property type="entry name" value="GATASE_TYPE_1"/>
    <property type="match status" value="1"/>
</dbReference>
<gene>
    <name evidence="9" type="ORF">BK798_08455</name>
</gene>
<dbReference type="GO" id="GO:0005524">
    <property type="term" value="F:ATP binding"/>
    <property type="evidence" value="ECO:0007669"/>
    <property type="project" value="UniProtKB-KW"/>
</dbReference>
<dbReference type="GeneID" id="35119405"/>
<accession>A0A2H4U8K5</accession>
<proteinExistence type="predicted"/>
<dbReference type="RefSeq" id="WP_100815807.1">
    <property type="nucleotide sequence ID" value="NZ_CP017803.1"/>
</dbReference>
<keyword evidence="4" id="KW-0067">ATP-binding</keyword>
<dbReference type="InterPro" id="IPR029062">
    <property type="entry name" value="Class_I_gatase-like"/>
</dbReference>
<dbReference type="InterPro" id="IPR011698">
    <property type="entry name" value="GATase_3"/>
</dbReference>
<dbReference type="Proteomes" id="UP000232133">
    <property type="component" value="Chromosome"/>
</dbReference>
<evidence type="ECO:0000256" key="4">
    <source>
        <dbReference type="ARBA" id="ARBA00022840"/>
    </source>
</evidence>
<sequence>MKKIGLIYIKGAVPGFENFGELPTHLVKSNGLVDGKKASSELDALIIPGGTLLESGDISDDLSKEIKQIAKDGKPIIGVCAGLQLLANQTDIGRKSEVPIIKEGLGLIDVNLSPLISSDRVNAKVYDNSFITKGQNEDVTGFHTHTYGKIEGDAKPLFYSKIQRMNYGDVNKKSEYNIFSGACNDDGNVIGTMIHNILDENPIIRNNLLNYIDASSEDIEDISAKNKEVKSKINMKVGIDSGHKIEKLSGEFLKYKNNGKGPKFLMIGSNGSDSGKTFILTGLAGALRKRGLKVALMKVGPDARDIVPGLYLTNGKMEDYGSIKIGHLGWMDIKLAIDKLNKSDYDIVLIEGVMSVFTGLLNEKVPYSASEIAMSSDIPMLLMSGVNKGGIESAAVDLVAHANMLKKLGVTVEAILLNKVYNQDIFENVVPYIKNNTQVKNVLNVSKLKIDGRGFTPEVEIRYDLFSKYALECVEENIDINTIASMAKNVNFNRIVPFEEIKNRVI</sequence>
<dbReference type="Pfam" id="PF07685">
    <property type="entry name" value="GATase_3"/>
    <property type="match status" value="1"/>
</dbReference>
<dbReference type="InterPro" id="IPR004484">
    <property type="entry name" value="CbiA/CobB_synth"/>
</dbReference>
<keyword evidence="6" id="KW-0315">Glutamine amidotransferase</keyword>
<dbReference type="SUPFAM" id="SSF52540">
    <property type="entry name" value="P-loop containing nucleoside triphosphate hydrolases"/>
    <property type="match status" value="1"/>
</dbReference>
<evidence type="ECO:0000256" key="1">
    <source>
        <dbReference type="ARBA" id="ARBA00001946"/>
    </source>
</evidence>
<dbReference type="EMBL" id="CP017803">
    <property type="protein sequence ID" value="ATZ60447.1"/>
    <property type="molecule type" value="Genomic_DNA"/>
</dbReference>
<protein>
    <submittedName>
        <fullName evidence="9">Cobyrinic acid a,c-diamide synthase</fullName>
    </submittedName>
</protein>
<dbReference type="Gene3D" id="3.40.50.300">
    <property type="entry name" value="P-loop containing nucleotide triphosphate hydrolases"/>
    <property type="match status" value="1"/>
</dbReference>
<keyword evidence="3" id="KW-0547">Nucleotide-binding</keyword>
<dbReference type="PANTHER" id="PTHR43873:SF2">
    <property type="entry name" value="COBYRIC ACID SYNTHASE"/>
    <property type="match status" value="1"/>
</dbReference>
<dbReference type="AlphaFoldDB" id="A0A2H4U8K5"/>
<feature type="domain" description="CobQ/CobB/MinD/ParA nucleotide binding" evidence="7">
    <location>
        <begin position="266"/>
        <end position="442"/>
    </location>
</feature>
<dbReference type="Pfam" id="PF01656">
    <property type="entry name" value="CbiA"/>
    <property type="match status" value="1"/>
</dbReference>
<evidence type="ECO:0000313" key="9">
    <source>
        <dbReference type="EMBL" id="ATZ60447.1"/>
    </source>
</evidence>
<evidence type="ECO:0000256" key="3">
    <source>
        <dbReference type="ARBA" id="ARBA00022741"/>
    </source>
</evidence>
<dbReference type="NCBIfam" id="NF004921">
    <property type="entry name" value="PRK06278.1"/>
    <property type="match status" value="1"/>
</dbReference>
<evidence type="ECO:0000259" key="7">
    <source>
        <dbReference type="Pfam" id="PF01656"/>
    </source>
</evidence>
<dbReference type="GO" id="GO:0042242">
    <property type="term" value="F:cobyrinic acid a,c-diamide synthase activity"/>
    <property type="evidence" value="ECO:0007669"/>
    <property type="project" value="InterPro"/>
</dbReference>
<evidence type="ECO:0000256" key="2">
    <source>
        <dbReference type="ARBA" id="ARBA00022598"/>
    </source>
</evidence>
<dbReference type="SUPFAM" id="SSF52317">
    <property type="entry name" value="Class I glutamine amidotransferase-like"/>
    <property type="match status" value="1"/>
</dbReference>
<dbReference type="InterPro" id="IPR002586">
    <property type="entry name" value="CobQ/CobB/MinD/ParA_Nub-bd_dom"/>
</dbReference>
<dbReference type="PANTHER" id="PTHR43873">
    <property type="entry name" value="COBYRINATE A,C-DIAMIDE SYNTHASE"/>
    <property type="match status" value="1"/>
</dbReference>
<dbReference type="Gene3D" id="3.40.50.880">
    <property type="match status" value="1"/>
</dbReference>
<keyword evidence="2" id="KW-0436">Ligase</keyword>
<organism evidence="9 10">
    <name type="scientific">Methanobrevibacter smithii</name>
    <dbReference type="NCBI Taxonomy" id="2173"/>
    <lineage>
        <taxon>Archaea</taxon>
        <taxon>Methanobacteriati</taxon>
        <taxon>Methanobacteriota</taxon>
        <taxon>Methanomada group</taxon>
        <taxon>Methanobacteria</taxon>
        <taxon>Methanobacteriales</taxon>
        <taxon>Methanobacteriaceae</taxon>
        <taxon>Methanobrevibacter</taxon>
    </lineage>
</organism>
<dbReference type="InterPro" id="IPR027417">
    <property type="entry name" value="P-loop_NTPase"/>
</dbReference>
<feature type="domain" description="CobB/CobQ-like glutamine amidotransferase" evidence="8">
    <location>
        <begin position="25"/>
        <end position="201"/>
    </location>
</feature>
<evidence type="ECO:0000256" key="5">
    <source>
        <dbReference type="ARBA" id="ARBA00022842"/>
    </source>
</evidence>
<dbReference type="PROSITE" id="PS51274">
    <property type="entry name" value="GATASE_COBBQ"/>
    <property type="match status" value="1"/>
</dbReference>
<name>A0A2H4U8K5_METSM</name>
<evidence type="ECO:0000256" key="6">
    <source>
        <dbReference type="ARBA" id="ARBA00022962"/>
    </source>
</evidence>